<dbReference type="Pfam" id="PF16868">
    <property type="entry name" value="NMT1_3"/>
    <property type="match status" value="1"/>
</dbReference>
<feature type="signal peptide" evidence="1">
    <location>
        <begin position="1"/>
        <end position="18"/>
    </location>
</feature>
<dbReference type="RefSeq" id="WP_133361698.1">
    <property type="nucleotide sequence ID" value="NZ_SMUV01000074.1"/>
</dbReference>
<evidence type="ECO:0000256" key="1">
    <source>
        <dbReference type="SAM" id="SignalP"/>
    </source>
</evidence>
<dbReference type="SUPFAM" id="SSF53850">
    <property type="entry name" value="Periplasmic binding protein-like II"/>
    <property type="match status" value="1"/>
</dbReference>
<dbReference type="InterPro" id="IPR011852">
    <property type="entry name" value="TRAP_TAXI"/>
</dbReference>
<dbReference type="Proteomes" id="UP000295301">
    <property type="component" value="Unassembled WGS sequence"/>
</dbReference>
<sequence>MKHLALGLAALIASGALAAGPATAQVNLSAEASSPGNSPHVSILHMAEIASTAGIASLQVQEGQTLTNSVLNVAEGRTDIAPMPLILGFLLEKGRGPYAKQGEKGAALAANLRALYPYNAGAYGLIALESEGIDGWDDLKGKEVWNGPPRGAALVNARQAIFLAAGLKDGEDYTGHQSNWGQLPTTLVDGSMDAFVFPLTFPSARATTMQAAGNVVMISTPKDVFESDAYQKIFNAPGNVPIVVKWADMGYEDGKGIRLISEDGTFRGLGTAFADIVHKDMSFDMAKALVAEYIATLDQLSSKTAYMKNVGLATLAPELSGFCGLNALKYHPGAVAAWEEAGYTVPDCARE</sequence>
<protein>
    <submittedName>
        <fullName evidence="2">C4-dicarboxylate ABC transporter substrate-binding protein</fullName>
    </submittedName>
</protein>
<evidence type="ECO:0000313" key="2">
    <source>
        <dbReference type="EMBL" id="TDK41130.1"/>
    </source>
</evidence>
<comment type="caution">
    <text evidence="2">The sequence shown here is derived from an EMBL/GenBank/DDBJ whole genome shotgun (WGS) entry which is preliminary data.</text>
</comment>
<organism evidence="2 3">
    <name type="scientific">Antarcticimicrobium luteum</name>
    <dbReference type="NCBI Taxonomy" id="2547397"/>
    <lineage>
        <taxon>Bacteria</taxon>
        <taxon>Pseudomonadati</taxon>
        <taxon>Pseudomonadota</taxon>
        <taxon>Alphaproteobacteria</taxon>
        <taxon>Rhodobacterales</taxon>
        <taxon>Paracoccaceae</taxon>
        <taxon>Antarcticimicrobium</taxon>
    </lineage>
</organism>
<dbReference type="OrthoDB" id="8111384at2"/>
<reference evidence="2 3" key="1">
    <citation type="submission" date="2019-03" db="EMBL/GenBank/DDBJ databases">
        <title>Ruegeria lutea sp. nov., a novel strain, isolated from marine sediment, the Masan Bay, South Korea.</title>
        <authorList>
            <person name="Kim J."/>
            <person name="Kim D.-Y."/>
            <person name="Lee S.-S."/>
        </authorList>
    </citation>
    <scope>NUCLEOTIDE SEQUENCE [LARGE SCALE GENOMIC DNA]</scope>
    <source>
        <strain evidence="2 3">318-1</strain>
    </source>
</reference>
<evidence type="ECO:0000313" key="3">
    <source>
        <dbReference type="Proteomes" id="UP000295301"/>
    </source>
</evidence>
<dbReference type="Gene3D" id="3.40.190.10">
    <property type="entry name" value="Periplasmic binding protein-like II"/>
    <property type="match status" value="2"/>
</dbReference>
<accession>A0A4R5UQ16</accession>
<dbReference type="AlphaFoldDB" id="A0A4R5UQ16"/>
<gene>
    <name evidence="2" type="ORF">E1832_20770</name>
</gene>
<name>A0A4R5UQ16_9RHOB</name>
<keyword evidence="1" id="KW-0732">Signal</keyword>
<dbReference type="EMBL" id="SMUV01000074">
    <property type="protein sequence ID" value="TDK41130.1"/>
    <property type="molecule type" value="Genomic_DNA"/>
</dbReference>
<proteinExistence type="predicted"/>
<keyword evidence="3" id="KW-1185">Reference proteome</keyword>
<feature type="chain" id="PRO_5020189155" evidence="1">
    <location>
        <begin position="19"/>
        <end position="351"/>
    </location>
</feature>